<reference evidence="1 2" key="1">
    <citation type="journal article" date="2023" name="Sci. Data">
        <title>Genome assembly of the Korean intertidal mud-creeper Batillaria attramentaria.</title>
        <authorList>
            <person name="Patra A.K."/>
            <person name="Ho P.T."/>
            <person name="Jun S."/>
            <person name="Lee S.J."/>
            <person name="Kim Y."/>
            <person name="Won Y.J."/>
        </authorList>
    </citation>
    <scope>NUCLEOTIDE SEQUENCE [LARGE SCALE GENOMIC DNA]</scope>
    <source>
        <strain evidence="1">Wonlab-2016</strain>
    </source>
</reference>
<sequence length="84" mass="9680">MNHTNWTVAVSYQQMQSAKFPSRLFTARLLPGWTLQHVVACVYSRNKPRKRSTTMTDISIEICGSLLVPTRRTLKLVNQAEHQH</sequence>
<keyword evidence="2" id="KW-1185">Reference proteome</keyword>
<dbReference type="AlphaFoldDB" id="A0ABD0JMI0"/>
<protein>
    <submittedName>
        <fullName evidence="1">Uncharacterized protein</fullName>
    </submittedName>
</protein>
<organism evidence="1 2">
    <name type="scientific">Batillaria attramentaria</name>
    <dbReference type="NCBI Taxonomy" id="370345"/>
    <lineage>
        <taxon>Eukaryota</taxon>
        <taxon>Metazoa</taxon>
        <taxon>Spiralia</taxon>
        <taxon>Lophotrochozoa</taxon>
        <taxon>Mollusca</taxon>
        <taxon>Gastropoda</taxon>
        <taxon>Caenogastropoda</taxon>
        <taxon>Sorbeoconcha</taxon>
        <taxon>Cerithioidea</taxon>
        <taxon>Batillariidae</taxon>
        <taxon>Batillaria</taxon>
    </lineage>
</organism>
<dbReference type="EMBL" id="JACVVK020000381">
    <property type="protein sequence ID" value="KAK7476258.1"/>
    <property type="molecule type" value="Genomic_DNA"/>
</dbReference>
<evidence type="ECO:0000313" key="1">
    <source>
        <dbReference type="EMBL" id="KAK7476258.1"/>
    </source>
</evidence>
<gene>
    <name evidence="1" type="ORF">BaRGS_00032534</name>
</gene>
<dbReference type="Proteomes" id="UP001519460">
    <property type="component" value="Unassembled WGS sequence"/>
</dbReference>
<evidence type="ECO:0000313" key="2">
    <source>
        <dbReference type="Proteomes" id="UP001519460"/>
    </source>
</evidence>
<proteinExistence type="predicted"/>
<accession>A0ABD0JMI0</accession>
<name>A0ABD0JMI0_9CAEN</name>
<comment type="caution">
    <text evidence="1">The sequence shown here is derived from an EMBL/GenBank/DDBJ whole genome shotgun (WGS) entry which is preliminary data.</text>
</comment>